<feature type="region of interest" description="Disordered" evidence="1">
    <location>
        <begin position="231"/>
        <end position="261"/>
    </location>
</feature>
<dbReference type="Gene3D" id="1.20.1250.20">
    <property type="entry name" value="MFS general substrate transporter like domains"/>
    <property type="match status" value="2"/>
</dbReference>
<feature type="transmembrane region" description="Helical" evidence="2">
    <location>
        <begin position="99"/>
        <end position="119"/>
    </location>
</feature>
<proteinExistence type="predicted"/>
<name>G0U2B3_TRYVY</name>
<feature type="transmembrane region" description="Helical" evidence="2">
    <location>
        <begin position="125"/>
        <end position="144"/>
    </location>
</feature>
<feature type="transmembrane region" description="Helical" evidence="2">
    <location>
        <begin position="165"/>
        <end position="185"/>
    </location>
</feature>
<gene>
    <name evidence="3" type="ORF">TVY486_0902380</name>
</gene>
<evidence type="ECO:0000313" key="3">
    <source>
        <dbReference type="EMBL" id="CCC50416.1"/>
    </source>
</evidence>
<feature type="transmembrane region" description="Helical" evidence="2">
    <location>
        <begin position="35"/>
        <end position="52"/>
    </location>
</feature>
<feature type="transmembrane region" description="Helical" evidence="2">
    <location>
        <begin position="369"/>
        <end position="393"/>
    </location>
</feature>
<protein>
    <recommendedName>
        <fullName evidence="4">Major facilitator superfamily (MFS) profile domain-containing protein</fullName>
    </recommendedName>
</protein>
<feature type="transmembrane region" description="Helical" evidence="2">
    <location>
        <begin position="334"/>
        <end position="357"/>
    </location>
</feature>
<feature type="transmembrane region" description="Helical" evidence="2">
    <location>
        <begin position="197"/>
        <end position="216"/>
    </location>
</feature>
<evidence type="ECO:0000256" key="2">
    <source>
        <dbReference type="SAM" id="Phobius"/>
    </source>
</evidence>
<dbReference type="SUPFAM" id="SSF103473">
    <property type="entry name" value="MFS general substrate transporter"/>
    <property type="match status" value="1"/>
</dbReference>
<keyword evidence="2" id="KW-1133">Transmembrane helix</keyword>
<feature type="transmembrane region" description="Helical" evidence="2">
    <location>
        <begin position="455"/>
        <end position="476"/>
    </location>
</feature>
<dbReference type="AlphaFoldDB" id="G0U2B3"/>
<reference evidence="3" key="1">
    <citation type="journal article" date="2012" name="Proc. Natl. Acad. Sci. U.S.A.">
        <title>Antigenic diversity is generated by distinct evolutionary mechanisms in African trypanosome species.</title>
        <authorList>
            <person name="Jackson A.P."/>
            <person name="Berry A."/>
            <person name="Aslett M."/>
            <person name="Allison H.C."/>
            <person name="Burton P."/>
            <person name="Vavrova-Anderson J."/>
            <person name="Brown R."/>
            <person name="Browne H."/>
            <person name="Corton N."/>
            <person name="Hauser H."/>
            <person name="Gamble J."/>
            <person name="Gilderthorp R."/>
            <person name="Marcello L."/>
            <person name="McQuillan J."/>
            <person name="Otto T.D."/>
            <person name="Quail M.A."/>
            <person name="Sanders M.J."/>
            <person name="van Tonder A."/>
            <person name="Ginger M.L."/>
            <person name="Field M.C."/>
            <person name="Barry J.D."/>
            <person name="Hertz-Fowler C."/>
            <person name="Berriman M."/>
        </authorList>
    </citation>
    <scope>NUCLEOTIDE SEQUENCE</scope>
    <source>
        <strain evidence="3">Y486</strain>
    </source>
</reference>
<evidence type="ECO:0000256" key="1">
    <source>
        <dbReference type="SAM" id="MobiDB-lite"/>
    </source>
</evidence>
<dbReference type="EMBL" id="HE573025">
    <property type="protein sequence ID" value="CCC50416.1"/>
    <property type="molecule type" value="Genomic_DNA"/>
</dbReference>
<dbReference type="PANTHER" id="PTHR23525">
    <property type="entry name" value="TRANSPORTER, PUTATIVE-RELATED"/>
    <property type="match status" value="1"/>
</dbReference>
<keyword evidence="2" id="KW-0472">Membrane</keyword>
<keyword evidence="2" id="KW-0812">Transmembrane</keyword>
<sequence length="504" mass="55739">MYVLQVVILQTMDSPEPGAPAENENLRKEVRNPNVWHILLFSFVNGACFSIWQSQIFQVMISRIGGNPTVGWLSAASGITQIVGALIVSAAGNTPRQTICRLGALVCLVSVAITIYGVITLEVVLFYYASMLWGIYGGMAFTATEALFADSVETGKRGFVYNLKWINEAVSGCVGSVACLLMLIYLGNDWDMGTMQVLMYVGLALHPICCYMLLAVKDRYALVEKKRPMPTKEPSRIRKKSKETRVSKGGTLRRSTISNGYGDSERESLVANQENDSCCGRLSRNVKRCVRWLFGMGALPYFLCLVSLLVSVGSGVTLPYIGLYFTNDRHVKPVVLMSMSIAVNVFIALSSMLVHYLTERCMDRVTATVIVRTVAAVFLLVMGLTELSLYILIPMYVIRQALMNSTTGITRSILMDCVEKENRAKWSAFESFSSFIWSASAVAGGYIVEVKGYKYTFVITAIIHLAAMVVSIPSIFGVRELDKFCCSNDEGVEEEEGEEEEKEN</sequence>
<evidence type="ECO:0008006" key="4">
    <source>
        <dbReference type="Google" id="ProtNLM"/>
    </source>
</evidence>
<dbReference type="Pfam" id="PF07690">
    <property type="entry name" value="MFS_1"/>
    <property type="match status" value="2"/>
</dbReference>
<dbReference type="GO" id="GO:0022857">
    <property type="term" value="F:transmembrane transporter activity"/>
    <property type="evidence" value="ECO:0007669"/>
    <property type="project" value="InterPro"/>
</dbReference>
<dbReference type="InterPro" id="IPR011701">
    <property type="entry name" value="MFS"/>
</dbReference>
<feature type="transmembrane region" description="Helical" evidence="2">
    <location>
        <begin position="292"/>
        <end position="314"/>
    </location>
</feature>
<dbReference type="PANTHER" id="PTHR23525:SF1">
    <property type="entry name" value="NODULIN-LIKE DOMAIN-CONTAINING PROTEIN"/>
    <property type="match status" value="1"/>
</dbReference>
<organism evidence="3">
    <name type="scientific">Trypanosoma vivax (strain Y486)</name>
    <dbReference type="NCBI Taxonomy" id="1055687"/>
    <lineage>
        <taxon>Eukaryota</taxon>
        <taxon>Discoba</taxon>
        <taxon>Euglenozoa</taxon>
        <taxon>Kinetoplastea</taxon>
        <taxon>Metakinetoplastina</taxon>
        <taxon>Trypanosomatida</taxon>
        <taxon>Trypanosomatidae</taxon>
        <taxon>Trypanosoma</taxon>
        <taxon>Duttonella</taxon>
    </lineage>
</organism>
<dbReference type="InterPro" id="IPR036259">
    <property type="entry name" value="MFS_trans_sf"/>
</dbReference>
<feature type="transmembrane region" description="Helical" evidence="2">
    <location>
        <begin position="72"/>
        <end position="92"/>
    </location>
</feature>
<dbReference type="VEuPathDB" id="TriTrypDB:TvY486_0902380"/>
<accession>G0U2B3</accession>